<evidence type="ECO:0000313" key="1">
    <source>
        <dbReference type="EMBL" id="GAA0171977.1"/>
    </source>
</evidence>
<comment type="caution">
    <text evidence="1">The sequence shown here is derived from an EMBL/GenBank/DDBJ whole genome shotgun (WGS) entry which is preliminary data.</text>
</comment>
<keyword evidence="2" id="KW-1185">Reference proteome</keyword>
<reference evidence="1 2" key="1">
    <citation type="submission" date="2024-01" db="EMBL/GenBank/DDBJ databases">
        <title>The complete chloroplast genome sequence of Lithospermum erythrorhizon: insights into the phylogenetic relationship among Boraginaceae species and the maternal lineages of purple gromwells.</title>
        <authorList>
            <person name="Okada T."/>
            <person name="Watanabe K."/>
        </authorList>
    </citation>
    <scope>NUCLEOTIDE SEQUENCE [LARGE SCALE GENOMIC DNA]</scope>
</reference>
<protein>
    <recommendedName>
        <fullName evidence="3">Transposase</fullName>
    </recommendedName>
</protein>
<organism evidence="1 2">
    <name type="scientific">Lithospermum erythrorhizon</name>
    <name type="common">Purple gromwell</name>
    <name type="synonym">Lithospermum officinale var. erythrorhizon</name>
    <dbReference type="NCBI Taxonomy" id="34254"/>
    <lineage>
        <taxon>Eukaryota</taxon>
        <taxon>Viridiplantae</taxon>
        <taxon>Streptophyta</taxon>
        <taxon>Embryophyta</taxon>
        <taxon>Tracheophyta</taxon>
        <taxon>Spermatophyta</taxon>
        <taxon>Magnoliopsida</taxon>
        <taxon>eudicotyledons</taxon>
        <taxon>Gunneridae</taxon>
        <taxon>Pentapetalae</taxon>
        <taxon>asterids</taxon>
        <taxon>lamiids</taxon>
        <taxon>Boraginales</taxon>
        <taxon>Boraginaceae</taxon>
        <taxon>Boraginoideae</taxon>
        <taxon>Lithospermeae</taxon>
        <taxon>Lithospermum</taxon>
    </lineage>
</organism>
<dbReference type="GO" id="GO:0003676">
    <property type="term" value="F:nucleic acid binding"/>
    <property type="evidence" value="ECO:0007669"/>
    <property type="project" value="InterPro"/>
</dbReference>
<dbReference type="PANTHER" id="PTHR47169">
    <property type="entry name" value="OS01G0541250 PROTEIN"/>
    <property type="match status" value="1"/>
</dbReference>
<proteinExistence type="predicted"/>
<evidence type="ECO:0000313" key="2">
    <source>
        <dbReference type="Proteomes" id="UP001454036"/>
    </source>
</evidence>
<accession>A0AAV3RAG7</accession>
<gene>
    <name evidence="1" type="ORF">LIER_25894</name>
</gene>
<dbReference type="Proteomes" id="UP001454036">
    <property type="component" value="Unassembled WGS sequence"/>
</dbReference>
<dbReference type="Gene3D" id="3.30.420.10">
    <property type="entry name" value="Ribonuclease H-like superfamily/Ribonuclease H"/>
    <property type="match status" value="1"/>
</dbReference>
<dbReference type="AlphaFoldDB" id="A0AAV3RAG7"/>
<dbReference type="EMBL" id="BAABME010007900">
    <property type="protein sequence ID" value="GAA0171977.1"/>
    <property type="molecule type" value="Genomic_DNA"/>
</dbReference>
<dbReference type="PANTHER" id="PTHR47169:SF2">
    <property type="entry name" value="OS01G0541250 PROTEIN"/>
    <property type="match status" value="1"/>
</dbReference>
<name>A0AAV3RAG7_LITER</name>
<dbReference type="InterPro" id="IPR036397">
    <property type="entry name" value="RNaseH_sf"/>
</dbReference>
<sequence>MMSIPAQTIRRIWAIHKSTPEGEDVDVSHKKINCGRKRLQINSLRVLEVPLQQRTTLRSLSSALGVHRASLHRMLKKGVIRRHSNAIKPLLKDDNKRARIEFCLSMVDRTNFPHDARFIGMYNYIHIDEKWFYMSKKKETYYLLLTEEDPLRSCQSKKFIGKVMFLVAMARPRFDCEGVEIFNCKIGVFPFVTLQEAQHRSRNRDVGTLEMKPITSVTREIVKDFLIQKVIPAIQEKWPRSRSEEVIFIQQDNARTHVNPNDEAFQVAATQSGLDIRLVCQPPNSPDMNILDLGFFNVIQSLQYKESPRSVCELVDAVIKSFNNYSFQSVNYV</sequence>
<evidence type="ECO:0008006" key="3">
    <source>
        <dbReference type="Google" id="ProtNLM"/>
    </source>
</evidence>